<evidence type="ECO:0000313" key="2">
    <source>
        <dbReference type="Proteomes" id="UP001145114"/>
    </source>
</evidence>
<organism evidence="1 2">
    <name type="scientific">Spiromyces aspiralis</name>
    <dbReference type="NCBI Taxonomy" id="68401"/>
    <lineage>
        <taxon>Eukaryota</taxon>
        <taxon>Fungi</taxon>
        <taxon>Fungi incertae sedis</taxon>
        <taxon>Zoopagomycota</taxon>
        <taxon>Kickxellomycotina</taxon>
        <taxon>Kickxellomycetes</taxon>
        <taxon>Kickxellales</taxon>
        <taxon>Kickxellaceae</taxon>
        <taxon>Spiromyces</taxon>
    </lineage>
</organism>
<name>A0ACC1HJ81_9FUNG</name>
<reference evidence="1" key="1">
    <citation type="submission" date="2022-06" db="EMBL/GenBank/DDBJ databases">
        <title>Phylogenomic reconstructions and comparative analyses of Kickxellomycotina fungi.</title>
        <authorList>
            <person name="Reynolds N.K."/>
            <person name="Stajich J.E."/>
            <person name="Barry K."/>
            <person name="Grigoriev I.V."/>
            <person name="Crous P."/>
            <person name="Smith M.E."/>
        </authorList>
    </citation>
    <scope>NUCLEOTIDE SEQUENCE</scope>
    <source>
        <strain evidence="1">RSA 2271</strain>
    </source>
</reference>
<protein>
    <submittedName>
        <fullName evidence="1">Nuclear transport factor 2</fullName>
    </submittedName>
</protein>
<proteinExistence type="predicted"/>
<accession>A0ACC1HJ81</accession>
<gene>
    <name evidence="1" type="primary">NTF2</name>
    <name evidence="1" type="ORF">EV182_000520</name>
</gene>
<sequence>MNAAQIDEQATKIAQEFANYYYNLFDNNRPALASLYRPTSVMTFETGTFKGDNTILEKLNNLGFQRVVHKVSTSDAHALDPSLNNLLLLITGQLLVDNESNPQYFAQTFILTRDTNGYFIAQDIFRLNYS</sequence>
<evidence type="ECO:0000313" key="1">
    <source>
        <dbReference type="EMBL" id="KAJ1675813.1"/>
    </source>
</evidence>
<dbReference type="Proteomes" id="UP001145114">
    <property type="component" value="Unassembled WGS sequence"/>
</dbReference>
<dbReference type="EMBL" id="JAMZIH010005167">
    <property type="protein sequence ID" value="KAJ1675813.1"/>
    <property type="molecule type" value="Genomic_DNA"/>
</dbReference>
<keyword evidence="2" id="KW-1185">Reference proteome</keyword>
<comment type="caution">
    <text evidence="1">The sequence shown here is derived from an EMBL/GenBank/DDBJ whole genome shotgun (WGS) entry which is preliminary data.</text>
</comment>